<dbReference type="PANTHER" id="PTHR30485:SF2">
    <property type="entry name" value="BLL0597 PROTEIN"/>
    <property type="match status" value="1"/>
</dbReference>
<feature type="transmembrane region" description="Helical" evidence="6">
    <location>
        <begin position="165"/>
        <end position="182"/>
    </location>
</feature>
<evidence type="ECO:0000256" key="2">
    <source>
        <dbReference type="ARBA" id="ARBA00022475"/>
    </source>
</evidence>
<proteinExistence type="predicted"/>
<comment type="subcellular location">
    <subcellularLocation>
        <location evidence="1">Cell membrane</location>
        <topology evidence="1">Multi-pass membrane protein</topology>
    </subcellularLocation>
</comment>
<evidence type="ECO:0000256" key="5">
    <source>
        <dbReference type="ARBA" id="ARBA00023136"/>
    </source>
</evidence>
<dbReference type="SUPFAM" id="SSF81342">
    <property type="entry name" value="Transmembrane di-heme cytochromes"/>
    <property type="match status" value="1"/>
</dbReference>
<dbReference type="Gene3D" id="1.20.950.20">
    <property type="entry name" value="Transmembrane di-heme cytochromes, Chain C"/>
    <property type="match status" value="1"/>
</dbReference>
<keyword evidence="3 6" id="KW-0812">Transmembrane</keyword>
<sequence>MTTNQIAAAHTNSAPIRIWDLPTRLFHMAFAISVIGAIVTVKLGGLWMDWHVRLGIISVALLIFRIIWGLIGPRYARFSQFIVHPLRTVRYLCSRRQANKSSLMHAGHNPLGAWAVIAMLLIIGIQAITGLFANDDILTQGPLAQFVSDSNSATMTGLHQANEPFVYAIIALHLLAIIFYAAKGQRLIPPMIHGDVPGNQLAPDTPAARDDVGIRLRAGVLAALLGWGAWWLMQLAANAGGSFN</sequence>
<dbReference type="InterPro" id="IPR051542">
    <property type="entry name" value="Hydrogenase_cytochrome"/>
</dbReference>
<evidence type="ECO:0000256" key="3">
    <source>
        <dbReference type="ARBA" id="ARBA00022692"/>
    </source>
</evidence>
<organism evidence="8">
    <name type="scientific">Sheuella amnicola</name>
    <dbReference type="NCBI Taxonomy" id="2707330"/>
    <lineage>
        <taxon>Bacteria</taxon>
        <taxon>Pseudomonadati</taxon>
        <taxon>Pseudomonadota</taxon>
        <taxon>Betaproteobacteria</taxon>
        <taxon>Burkholderiales</taxon>
        <taxon>Alcaligenaceae</taxon>
        <taxon>Sheuella</taxon>
    </lineage>
</organism>
<feature type="transmembrane region" description="Helical" evidence="6">
    <location>
        <begin position="50"/>
        <end position="71"/>
    </location>
</feature>
<dbReference type="EMBL" id="JAAGRN010000006">
    <property type="protein sequence ID" value="NDY83534.1"/>
    <property type="molecule type" value="Genomic_DNA"/>
</dbReference>
<keyword evidence="5 6" id="KW-0472">Membrane</keyword>
<dbReference type="GO" id="GO:0020037">
    <property type="term" value="F:heme binding"/>
    <property type="evidence" value="ECO:0007669"/>
    <property type="project" value="TreeGrafter"/>
</dbReference>
<feature type="transmembrane region" description="Helical" evidence="6">
    <location>
        <begin position="111"/>
        <end position="133"/>
    </location>
</feature>
<feature type="transmembrane region" description="Helical" evidence="6">
    <location>
        <begin position="218"/>
        <end position="237"/>
    </location>
</feature>
<gene>
    <name evidence="8" type="ORF">G3I67_09850</name>
</gene>
<dbReference type="InterPro" id="IPR016174">
    <property type="entry name" value="Di-haem_cyt_TM"/>
</dbReference>
<dbReference type="GO" id="GO:0005886">
    <property type="term" value="C:plasma membrane"/>
    <property type="evidence" value="ECO:0007669"/>
    <property type="project" value="UniProtKB-SubCell"/>
</dbReference>
<keyword evidence="4 6" id="KW-1133">Transmembrane helix</keyword>
<dbReference type="AlphaFoldDB" id="A0A6B2R1M3"/>
<evidence type="ECO:0000256" key="4">
    <source>
        <dbReference type="ARBA" id="ARBA00022989"/>
    </source>
</evidence>
<dbReference type="GO" id="GO:0022904">
    <property type="term" value="P:respiratory electron transport chain"/>
    <property type="evidence" value="ECO:0007669"/>
    <property type="project" value="InterPro"/>
</dbReference>
<keyword evidence="2" id="KW-1003">Cell membrane</keyword>
<evidence type="ECO:0000256" key="6">
    <source>
        <dbReference type="SAM" id="Phobius"/>
    </source>
</evidence>
<protein>
    <submittedName>
        <fullName evidence="8">Cytochrome B</fullName>
    </submittedName>
</protein>
<dbReference type="InterPro" id="IPR011577">
    <property type="entry name" value="Cyt_b561_bac/Ni-Hgenase"/>
</dbReference>
<comment type="caution">
    <text evidence="8">The sequence shown here is derived from an EMBL/GenBank/DDBJ whole genome shotgun (WGS) entry which is preliminary data.</text>
</comment>
<dbReference type="GO" id="GO:0009055">
    <property type="term" value="F:electron transfer activity"/>
    <property type="evidence" value="ECO:0007669"/>
    <property type="project" value="InterPro"/>
</dbReference>
<name>A0A6B2R1M3_9BURK</name>
<feature type="domain" description="Cytochrome b561 bacterial/Ni-hydrogenase" evidence="7">
    <location>
        <begin position="19"/>
        <end position="194"/>
    </location>
</feature>
<dbReference type="Pfam" id="PF01292">
    <property type="entry name" value="Ni_hydr_CYTB"/>
    <property type="match status" value="1"/>
</dbReference>
<evidence type="ECO:0000313" key="8">
    <source>
        <dbReference type="EMBL" id="NDY83534.1"/>
    </source>
</evidence>
<accession>A0A6B2R1M3</accession>
<evidence type="ECO:0000256" key="1">
    <source>
        <dbReference type="ARBA" id="ARBA00004651"/>
    </source>
</evidence>
<feature type="transmembrane region" description="Helical" evidence="6">
    <location>
        <begin position="25"/>
        <end position="44"/>
    </location>
</feature>
<reference evidence="8" key="1">
    <citation type="submission" date="2020-02" db="EMBL/GenBank/DDBJ databases">
        <authorList>
            <person name="Chen W.-M."/>
        </authorList>
    </citation>
    <scope>NUCLEOTIDE SEQUENCE</scope>
    <source>
        <strain evidence="8">NBD-18</strain>
    </source>
</reference>
<dbReference type="PANTHER" id="PTHR30485">
    <property type="entry name" value="NI/FE-HYDROGENASE 1 B-TYPE CYTOCHROME SUBUNIT"/>
    <property type="match status" value="1"/>
</dbReference>
<dbReference type="RefSeq" id="WP_163654830.1">
    <property type="nucleotide sequence ID" value="NZ_JAAGRN010000006.1"/>
</dbReference>
<evidence type="ECO:0000259" key="7">
    <source>
        <dbReference type="Pfam" id="PF01292"/>
    </source>
</evidence>